<proteinExistence type="predicted"/>
<comment type="caution">
    <text evidence="1">The sequence shown here is derived from an EMBL/GenBank/DDBJ whole genome shotgun (WGS) entry which is preliminary data.</text>
</comment>
<reference evidence="1 2" key="1">
    <citation type="submission" date="2019-04" db="EMBL/GenBank/DDBJ databases">
        <title>Thalassotalea guangxiensis sp. nov., isolated from sediment of the coastal wetland.</title>
        <authorList>
            <person name="Zheng S."/>
            <person name="Zhang D."/>
        </authorList>
    </citation>
    <scope>NUCLEOTIDE SEQUENCE [LARGE SCALE GENOMIC DNA]</scope>
    <source>
        <strain evidence="1 2">ZS-4</strain>
    </source>
</reference>
<sequence length="402" mass="46631">MIYWLLALVILSTAGISAILYKKNLNLWLGHFIKRRLTGKWHHFGQSEQLTHVMFCFVDHYEPQWGKNISIEQERARVDRWLYDYPQIAGKFKDADGEHPKHSFFYPEEEYRREHLDKIAYICAQGFGEIEVHLHHDNDTSENLRNTLTSFTQTLHENHGAFCRNPKSKNLEYAFIHGNWCLNNSRPDGKLCGVNDELVVLKETGCFADFTFPSAPSDTQPALANEIYYAKDHPGQPNSHNTGKPVERGGRHWGDLMIITGPLALNWQRLKKKIFPQIENADIRGNMPPSPDRIDLWVNTQISVNNKPDWLFVKVHTHGTQEESMDTLLGQPFEQMCEYLENKYNDGKKYKLHYVSAREMYNIIKAAEADVQGEPGAYRDFIIPKPEYKVADIFNEEIKHKA</sequence>
<organism evidence="1 2">
    <name type="scientific">Thalassotalea mangrovi</name>
    <dbReference type="NCBI Taxonomy" id="2572245"/>
    <lineage>
        <taxon>Bacteria</taxon>
        <taxon>Pseudomonadati</taxon>
        <taxon>Pseudomonadota</taxon>
        <taxon>Gammaproteobacteria</taxon>
        <taxon>Alteromonadales</taxon>
        <taxon>Colwelliaceae</taxon>
        <taxon>Thalassotalea</taxon>
    </lineage>
</organism>
<dbReference type="Proteomes" id="UP000307999">
    <property type="component" value="Unassembled WGS sequence"/>
</dbReference>
<accession>A0A4V5NX21</accession>
<dbReference type="EMBL" id="SWDB01000007">
    <property type="protein sequence ID" value="TKB46625.1"/>
    <property type="molecule type" value="Genomic_DNA"/>
</dbReference>
<protein>
    <submittedName>
        <fullName evidence="1">Uncharacterized protein</fullName>
    </submittedName>
</protein>
<evidence type="ECO:0000313" key="1">
    <source>
        <dbReference type="EMBL" id="TKB46625.1"/>
    </source>
</evidence>
<dbReference type="AlphaFoldDB" id="A0A4V5NX21"/>
<dbReference type="OrthoDB" id="208599at2"/>
<evidence type="ECO:0000313" key="2">
    <source>
        <dbReference type="Proteomes" id="UP000307999"/>
    </source>
</evidence>
<dbReference type="RefSeq" id="WP_136734692.1">
    <property type="nucleotide sequence ID" value="NZ_SWDB01000007.1"/>
</dbReference>
<keyword evidence="2" id="KW-1185">Reference proteome</keyword>
<gene>
    <name evidence="1" type="ORF">E8M12_03475</name>
</gene>
<name>A0A4V5NX21_9GAMM</name>